<evidence type="ECO:0000313" key="3">
    <source>
        <dbReference type="Proteomes" id="UP000193689"/>
    </source>
</evidence>
<organism evidence="2 3">
    <name type="scientific">Pseudomassariella vexata</name>
    <dbReference type="NCBI Taxonomy" id="1141098"/>
    <lineage>
        <taxon>Eukaryota</taxon>
        <taxon>Fungi</taxon>
        <taxon>Dikarya</taxon>
        <taxon>Ascomycota</taxon>
        <taxon>Pezizomycotina</taxon>
        <taxon>Sordariomycetes</taxon>
        <taxon>Xylariomycetidae</taxon>
        <taxon>Amphisphaeriales</taxon>
        <taxon>Pseudomassariaceae</taxon>
        <taxon>Pseudomassariella</taxon>
    </lineage>
</organism>
<reference evidence="2 3" key="1">
    <citation type="submission" date="2016-07" db="EMBL/GenBank/DDBJ databases">
        <title>Pervasive Adenine N6-methylation of Active Genes in Fungi.</title>
        <authorList>
            <consortium name="DOE Joint Genome Institute"/>
            <person name="Mondo S.J."/>
            <person name="Dannebaum R.O."/>
            <person name="Kuo R.C."/>
            <person name="Labutti K."/>
            <person name="Haridas S."/>
            <person name="Kuo A."/>
            <person name="Salamov A."/>
            <person name="Ahrendt S.R."/>
            <person name="Lipzen A."/>
            <person name="Sullivan W."/>
            <person name="Andreopoulos W.B."/>
            <person name="Clum A."/>
            <person name="Lindquist E."/>
            <person name="Daum C."/>
            <person name="Ramamoorthy G.K."/>
            <person name="Gryganskyi A."/>
            <person name="Culley D."/>
            <person name="Magnuson J.K."/>
            <person name="James T.Y."/>
            <person name="O'Malley M.A."/>
            <person name="Stajich J.E."/>
            <person name="Spatafora J.W."/>
            <person name="Visel A."/>
            <person name="Grigoriev I.V."/>
        </authorList>
    </citation>
    <scope>NUCLEOTIDE SEQUENCE [LARGE SCALE GENOMIC DNA]</scope>
    <source>
        <strain evidence="2 3">CBS 129021</strain>
    </source>
</reference>
<gene>
    <name evidence="2" type="ORF">BCR38DRAFT_407758</name>
</gene>
<keyword evidence="3" id="KW-1185">Reference proteome</keyword>
<dbReference type="RefSeq" id="XP_040718445.1">
    <property type="nucleotide sequence ID" value="XM_040858204.1"/>
</dbReference>
<name>A0A1Y2E8C4_9PEZI</name>
<dbReference type="Proteomes" id="UP000193689">
    <property type="component" value="Unassembled WGS sequence"/>
</dbReference>
<dbReference type="InParanoid" id="A0A1Y2E8C4"/>
<dbReference type="GeneID" id="63774416"/>
<evidence type="ECO:0000256" key="1">
    <source>
        <dbReference type="SAM" id="SignalP"/>
    </source>
</evidence>
<proteinExistence type="predicted"/>
<dbReference type="AlphaFoldDB" id="A0A1Y2E8C4"/>
<dbReference type="SUPFAM" id="SSF57184">
    <property type="entry name" value="Growth factor receptor domain"/>
    <property type="match status" value="1"/>
</dbReference>
<dbReference type="InterPro" id="IPR009030">
    <property type="entry name" value="Growth_fac_rcpt_cys_sf"/>
</dbReference>
<protein>
    <submittedName>
        <fullName evidence="2">Uncharacterized protein</fullName>
    </submittedName>
</protein>
<evidence type="ECO:0000313" key="2">
    <source>
        <dbReference type="EMBL" id="ORY67821.1"/>
    </source>
</evidence>
<sequence length="315" mass="34383">MHFGTILAFAALAFNPAHTFPIAKPALASKSDGVEDFRCEGSRVWDAPSKTCRILRTRRSNHDDDLRQQCAAQGMVWRQGACRFRNNVQQCAAGMVWQDGACRVINNLQSCIAAGMVWQNGVCIVPNNGQECPEGMVWQDGVCRARNSLQNCAAGMVWRDGACQFPINRQTCNANGMVWQDGTCRMPNNRQLCTAPMVWSTSTNSCQCPAGMILQNGACIQSLNVDVDGEGDVDDDDMENAARCPPNQVWDDGACRVQVRRVMGRPQCNVDAGERAFCAAGRNDWGAYGCPTSAWACFIAPAQSGSLSRVAMKRV</sequence>
<comment type="caution">
    <text evidence="2">The sequence shown here is derived from an EMBL/GenBank/DDBJ whole genome shotgun (WGS) entry which is preliminary data.</text>
</comment>
<dbReference type="EMBL" id="MCFJ01000004">
    <property type="protein sequence ID" value="ORY67821.1"/>
    <property type="molecule type" value="Genomic_DNA"/>
</dbReference>
<keyword evidence="1" id="KW-0732">Signal</keyword>
<dbReference type="STRING" id="1141098.A0A1Y2E8C4"/>
<feature type="chain" id="PRO_5012214895" evidence="1">
    <location>
        <begin position="20"/>
        <end position="315"/>
    </location>
</feature>
<feature type="signal peptide" evidence="1">
    <location>
        <begin position="1"/>
        <end position="19"/>
    </location>
</feature>
<accession>A0A1Y2E8C4</accession>